<feature type="region of interest" description="Disordered" evidence="1">
    <location>
        <begin position="118"/>
        <end position="149"/>
    </location>
</feature>
<protein>
    <submittedName>
        <fullName evidence="2">Uncharacterized protein</fullName>
    </submittedName>
</protein>
<comment type="caution">
    <text evidence="2">The sequence shown here is derived from an EMBL/GenBank/DDBJ whole genome shotgun (WGS) entry which is preliminary data.</text>
</comment>
<dbReference type="EMBL" id="JAKJXO020000010">
    <property type="protein sequence ID" value="KAL1599783.1"/>
    <property type="molecule type" value="Genomic_DNA"/>
</dbReference>
<dbReference type="Proteomes" id="UP001521785">
    <property type="component" value="Unassembled WGS sequence"/>
</dbReference>
<reference evidence="2 3" key="1">
    <citation type="submission" date="2024-02" db="EMBL/GenBank/DDBJ databases">
        <title>De novo assembly and annotation of 12 fungi associated with fruit tree decline syndrome in Ontario, Canada.</title>
        <authorList>
            <person name="Sulman M."/>
            <person name="Ellouze W."/>
            <person name="Ilyukhin E."/>
        </authorList>
    </citation>
    <scope>NUCLEOTIDE SEQUENCE [LARGE SCALE GENOMIC DNA]</scope>
    <source>
        <strain evidence="2 3">M42-189</strain>
    </source>
</reference>
<sequence>MDHLDEIEKLSSRIARHAHVIYGSTYPSAHTFEVVTTCYSREAPGDAGGAGMQVRKDDFYTAKLVAFLGDNYKNCLVLKQSGAKPSDKGAIEALWAEVQTSMLEIRLKSAETSLTGDSIHYSGRQDMAQAASMTERPQSEDDPCLGRSQ</sequence>
<gene>
    <name evidence="2" type="ORF">SLS60_007587</name>
</gene>
<evidence type="ECO:0000313" key="2">
    <source>
        <dbReference type="EMBL" id="KAL1599783.1"/>
    </source>
</evidence>
<proteinExistence type="predicted"/>
<accession>A0ABR3R5R7</accession>
<evidence type="ECO:0000313" key="3">
    <source>
        <dbReference type="Proteomes" id="UP001521785"/>
    </source>
</evidence>
<name>A0ABR3R5R7_9PLEO</name>
<keyword evidence="3" id="KW-1185">Reference proteome</keyword>
<evidence type="ECO:0000256" key="1">
    <source>
        <dbReference type="SAM" id="MobiDB-lite"/>
    </source>
</evidence>
<organism evidence="2 3">
    <name type="scientific">Paraconiothyrium brasiliense</name>
    <dbReference type="NCBI Taxonomy" id="300254"/>
    <lineage>
        <taxon>Eukaryota</taxon>
        <taxon>Fungi</taxon>
        <taxon>Dikarya</taxon>
        <taxon>Ascomycota</taxon>
        <taxon>Pezizomycotina</taxon>
        <taxon>Dothideomycetes</taxon>
        <taxon>Pleosporomycetidae</taxon>
        <taxon>Pleosporales</taxon>
        <taxon>Massarineae</taxon>
        <taxon>Didymosphaeriaceae</taxon>
        <taxon>Paraconiothyrium</taxon>
    </lineage>
</organism>